<name>A0A2K9PTD8_9FLAO</name>
<dbReference type="PROSITE" id="PS51257">
    <property type="entry name" value="PROKAR_LIPOPROTEIN"/>
    <property type="match status" value="1"/>
</dbReference>
<dbReference type="AlphaFoldDB" id="A0A2K9PTD8"/>
<sequence>MRKQIIEYSFLVMAMFLSLFSCTKEVDFDQADDLEITPVVTSSLIFFDEPIKSFLLNGVEIPPVIDHVDVEIFNEQFVVDNLVKAEFVFETTNTINKEFQIEVRFLNDAGTELHAFSVLGASSTDGSEVTRDYTEELVGDKLEALKNTTRMEFILSLLPGGDVNQNRDGRIKIKSHGIFYFKIGDL</sequence>
<proteinExistence type="predicted"/>
<dbReference type="EMBL" id="CP025791">
    <property type="protein sequence ID" value="AUP80330.1"/>
    <property type="molecule type" value="Genomic_DNA"/>
</dbReference>
<evidence type="ECO:0000313" key="1">
    <source>
        <dbReference type="EMBL" id="AUP80330.1"/>
    </source>
</evidence>
<dbReference type="OrthoDB" id="1448832at2"/>
<keyword evidence="2" id="KW-1185">Reference proteome</keyword>
<protein>
    <submittedName>
        <fullName evidence="1">Uncharacterized protein</fullName>
    </submittedName>
</protein>
<dbReference type="Proteomes" id="UP000235826">
    <property type="component" value="Chromosome"/>
</dbReference>
<reference evidence="1 2" key="1">
    <citation type="submission" date="2018-01" db="EMBL/GenBank/DDBJ databases">
        <title>Complete genome sequence of Flavivirga eckloniae ECD14 isolated from seaweed Ecklonia cava.</title>
        <authorList>
            <person name="Lee J.H."/>
            <person name="Baik K.S."/>
            <person name="Seong C.N."/>
        </authorList>
    </citation>
    <scope>NUCLEOTIDE SEQUENCE [LARGE SCALE GENOMIC DNA]</scope>
    <source>
        <strain evidence="1 2">ECD14</strain>
    </source>
</reference>
<dbReference type="RefSeq" id="WP_102756982.1">
    <property type="nucleotide sequence ID" value="NZ_CP025791.1"/>
</dbReference>
<organism evidence="1 2">
    <name type="scientific">Flavivirga eckloniae</name>
    <dbReference type="NCBI Taxonomy" id="1803846"/>
    <lineage>
        <taxon>Bacteria</taxon>
        <taxon>Pseudomonadati</taxon>
        <taxon>Bacteroidota</taxon>
        <taxon>Flavobacteriia</taxon>
        <taxon>Flavobacteriales</taxon>
        <taxon>Flavobacteriaceae</taxon>
        <taxon>Flavivirga</taxon>
    </lineage>
</organism>
<evidence type="ECO:0000313" key="2">
    <source>
        <dbReference type="Proteomes" id="UP000235826"/>
    </source>
</evidence>
<gene>
    <name evidence="1" type="ORF">C1H87_17090</name>
</gene>
<accession>A0A2K9PTD8</accession>
<dbReference type="KEGG" id="fek:C1H87_17090"/>